<reference evidence="2 3" key="1">
    <citation type="submission" date="2023-01" db="EMBL/GenBank/DDBJ databases">
        <title>Analysis of 21 Apiospora genomes using comparative genomics revels a genus with tremendous synthesis potential of carbohydrate active enzymes and secondary metabolites.</title>
        <authorList>
            <person name="Sorensen T."/>
        </authorList>
    </citation>
    <scope>NUCLEOTIDE SEQUENCE [LARGE SCALE GENOMIC DNA]</scope>
    <source>
        <strain evidence="2 3">CBS 83171</strain>
    </source>
</reference>
<gene>
    <name evidence="2" type="ORF">PG996_012160</name>
</gene>
<accession>A0ABR1U1S6</accession>
<dbReference type="Proteomes" id="UP001446871">
    <property type="component" value="Unassembled WGS sequence"/>
</dbReference>
<proteinExistence type="predicted"/>
<dbReference type="EMBL" id="JAQQWM010000008">
    <property type="protein sequence ID" value="KAK8052859.1"/>
    <property type="molecule type" value="Genomic_DNA"/>
</dbReference>
<feature type="compositionally biased region" description="Basic and acidic residues" evidence="1">
    <location>
        <begin position="193"/>
        <end position="207"/>
    </location>
</feature>
<evidence type="ECO:0000313" key="3">
    <source>
        <dbReference type="Proteomes" id="UP001446871"/>
    </source>
</evidence>
<sequence>MAPTFDLNGAASEFSIRLIREKVAALTEKCNQDLNTDLRSLLDVLAQVDHKRLEFQKNKSNLLEGLRATLSSLRVDPAVVNTTLSDIAATSSPHLLSAIPTAATLHLDSLPLTPAASPPESGPTETADAPQVGSASSDTASDPDGGSKATPHEGPANDVQSETQTAARREGCEEGNVKSSPTPQALVAHREKRLRESSEDPEPDSKKVRTSLNTDLDAIECVFRHAERDGFFVVRCLEQDCSSRIADSPPFKYKRAFNHFNSKHLKQLQSEEYIFNEFAYQDYHTNTQHS</sequence>
<organism evidence="2 3">
    <name type="scientific">Apiospora saccharicola</name>
    <dbReference type="NCBI Taxonomy" id="335842"/>
    <lineage>
        <taxon>Eukaryota</taxon>
        <taxon>Fungi</taxon>
        <taxon>Dikarya</taxon>
        <taxon>Ascomycota</taxon>
        <taxon>Pezizomycotina</taxon>
        <taxon>Sordariomycetes</taxon>
        <taxon>Xylariomycetidae</taxon>
        <taxon>Amphisphaeriales</taxon>
        <taxon>Apiosporaceae</taxon>
        <taxon>Apiospora</taxon>
    </lineage>
</organism>
<evidence type="ECO:0000313" key="2">
    <source>
        <dbReference type="EMBL" id="KAK8052859.1"/>
    </source>
</evidence>
<protein>
    <submittedName>
        <fullName evidence="2">Uncharacterized protein</fullName>
    </submittedName>
</protein>
<feature type="compositionally biased region" description="Basic and acidic residues" evidence="1">
    <location>
        <begin position="167"/>
        <end position="176"/>
    </location>
</feature>
<feature type="region of interest" description="Disordered" evidence="1">
    <location>
        <begin position="110"/>
        <end position="211"/>
    </location>
</feature>
<evidence type="ECO:0000256" key="1">
    <source>
        <dbReference type="SAM" id="MobiDB-lite"/>
    </source>
</evidence>
<comment type="caution">
    <text evidence="2">The sequence shown here is derived from an EMBL/GenBank/DDBJ whole genome shotgun (WGS) entry which is preliminary data.</text>
</comment>
<name>A0ABR1U1S6_9PEZI</name>
<keyword evidence="3" id="KW-1185">Reference proteome</keyword>